<accession>A0ABW2LI33</accession>
<dbReference type="RefSeq" id="WP_380667359.1">
    <property type="nucleotide sequence ID" value="NZ_JBHTCJ010000005.1"/>
</dbReference>
<evidence type="ECO:0000256" key="2">
    <source>
        <dbReference type="SAM" id="MobiDB-lite"/>
    </source>
</evidence>
<evidence type="ECO:0000313" key="4">
    <source>
        <dbReference type="EMBL" id="MFC7341952.1"/>
    </source>
</evidence>
<organism evidence="4 5">
    <name type="scientific">Saccharopolyspora griseoalba</name>
    <dbReference type="NCBI Taxonomy" id="1431848"/>
    <lineage>
        <taxon>Bacteria</taxon>
        <taxon>Bacillati</taxon>
        <taxon>Actinomycetota</taxon>
        <taxon>Actinomycetes</taxon>
        <taxon>Pseudonocardiales</taxon>
        <taxon>Pseudonocardiaceae</taxon>
        <taxon>Saccharopolyspora</taxon>
    </lineage>
</organism>
<evidence type="ECO:0000313" key="5">
    <source>
        <dbReference type="Proteomes" id="UP001596504"/>
    </source>
</evidence>
<dbReference type="Proteomes" id="UP001596504">
    <property type="component" value="Unassembled WGS sequence"/>
</dbReference>
<keyword evidence="1" id="KW-0863">Zinc-finger</keyword>
<dbReference type="Pfam" id="PF04434">
    <property type="entry name" value="SWIM"/>
    <property type="match status" value="1"/>
</dbReference>
<keyword evidence="1" id="KW-0479">Metal-binding</keyword>
<dbReference type="EMBL" id="JBHTCJ010000005">
    <property type="protein sequence ID" value="MFC7341952.1"/>
    <property type="molecule type" value="Genomic_DNA"/>
</dbReference>
<comment type="caution">
    <text evidence="4">The sequence shown here is derived from an EMBL/GenBank/DDBJ whole genome shotgun (WGS) entry which is preliminary data.</text>
</comment>
<keyword evidence="1" id="KW-0862">Zinc</keyword>
<evidence type="ECO:0000259" key="3">
    <source>
        <dbReference type="PROSITE" id="PS50966"/>
    </source>
</evidence>
<proteinExistence type="predicted"/>
<dbReference type="PROSITE" id="PS50966">
    <property type="entry name" value="ZF_SWIM"/>
    <property type="match status" value="1"/>
</dbReference>
<sequence>MSDWWRGNQPAKPIPVQDGIRARSKRGRIGETWWSQRFIEVLESLDLGGRLQRGKRYARAGQVMNLTLSTSVAVGLVQGSRPEPYRARIGVKAFNDQTWAALERDLAGQAWYAAKLLAGEMPADIEDVFAAHGLSLFPTTMRELTMDCSCPDWEIPCKHLAATCYLLAESFDEDPFQILAWRGRGRDELLERLRELRGSAAPDDTAPEAAPLSEHLEDFWTAPHRPRAEEPDGEQAPAPAIDEVEPLPVEVGGTPATELLRPAYEAFTRP</sequence>
<keyword evidence="5" id="KW-1185">Reference proteome</keyword>
<feature type="region of interest" description="Disordered" evidence="2">
    <location>
        <begin position="220"/>
        <end position="270"/>
    </location>
</feature>
<dbReference type="PANTHER" id="PTHR38133:SF1">
    <property type="entry name" value="SLR1429 PROTEIN"/>
    <property type="match status" value="1"/>
</dbReference>
<evidence type="ECO:0000256" key="1">
    <source>
        <dbReference type="PROSITE-ProRule" id="PRU00325"/>
    </source>
</evidence>
<gene>
    <name evidence="4" type="ORF">ACFQRI_11060</name>
</gene>
<name>A0ABW2LI33_9PSEU</name>
<feature type="domain" description="SWIM-type" evidence="3">
    <location>
        <begin position="137"/>
        <end position="168"/>
    </location>
</feature>
<dbReference type="InterPro" id="IPR007527">
    <property type="entry name" value="Znf_SWIM"/>
</dbReference>
<dbReference type="PANTHER" id="PTHR38133">
    <property type="entry name" value="SLR1429 PROTEIN"/>
    <property type="match status" value="1"/>
</dbReference>
<reference evidence="5" key="1">
    <citation type="journal article" date="2019" name="Int. J. Syst. Evol. Microbiol.">
        <title>The Global Catalogue of Microorganisms (GCM) 10K type strain sequencing project: providing services to taxonomists for standard genome sequencing and annotation.</title>
        <authorList>
            <consortium name="The Broad Institute Genomics Platform"/>
            <consortium name="The Broad Institute Genome Sequencing Center for Infectious Disease"/>
            <person name="Wu L."/>
            <person name="Ma J."/>
        </authorList>
    </citation>
    <scope>NUCLEOTIDE SEQUENCE [LARGE SCALE GENOMIC DNA]</scope>
    <source>
        <strain evidence="5">WLHS5</strain>
    </source>
</reference>
<protein>
    <submittedName>
        <fullName evidence="4">SWIM zinc finger family protein</fullName>
    </submittedName>
</protein>